<sequence length="87" mass="9672">MELGDQSILTHLAASGLMDHANQGGLAPFVTLIRDLYYGVFGRTRVLYAAFETKHSLLFLIADSSDQNASIFSQLDSFREFSKVNRS</sequence>
<dbReference type="EMBL" id="JAYMYQ010000004">
    <property type="protein sequence ID" value="KAK7338689.1"/>
    <property type="molecule type" value="Genomic_DNA"/>
</dbReference>
<organism evidence="1 2">
    <name type="scientific">Canavalia gladiata</name>
    <name type="common">Sword bean</name>
    <name type="synonym">Dolichos gladiatus</name>
    <dbReference type="NCBI Taxonomy" id="3824"/>
    <lineage>
        <taxon>Eukaryota</taxon>
        <taxon>Viridiplantae</taxon>
        <taxon>Streptophyta</taxon>
        <taxon>Embryophyta</taxon>
        <taxon>Tracheophyta</taxon>
        <taxon>Spermatophyta</taxon>
        <taxon>Magnoliopsida</taxon>
        <taxon>eudicotyledons</taxon>
        <taxon>Gunneridae</taxon>
        <taxon>Pentapetalae</taxon>
        <taxon>rosids</taxon>
        <taxon>fabids</taxon>
        <taxon>Fabales</taxon>
        <taxon>Fabaceae</taxon>
        <taxon>Papilionoideae</taxon>
        <taxon>50 kb inversion clade</taxon>
        <taxon>NPAAA clade</taxon>
        <taxon>indigoferoid/millettioid clade</taxon>
        <taxon>Phaseoleae</taxon>
        <taxon>Canavalia</taxon>
    </lineage>
</organism>
<name>A0AAN9QKD5_CANGL</name>
<dbReference type="Proteomes" id="UP001367508">
    <property type="component" value="Unassembled WGS sequence"/>
</dbReference>
<proteinExistence type="predicted"/>
<evidence type="ECO:0000313" key="1">
    <source>
        <dbReference type="EMBL" id="KAK7338689.1"/>
    </source>
</evidence>
<dbReference type="AlphaFoldDB" id="A0AAN9QKD5"/>
<reference evidence="1 2" key="1">
    <citation type="submission" date="2024-01" db="EMBL/GenBank/DDBJ databases">
        <title>The genomes of 5 underutilized Papilionoideae crops provide insights into root nodulation and disease resistanc.</title>
        <authorList>
            <person name="Jiang F."/>
        </authorList>
    </citation>
    <scope>NUCLEOTIDE SEQUENCE [LARGE SCALE GENOMIC DNA]</scope>
    <source>
        <strain evidence="1">LVBAO_FW01</strain>
        <tissue evidence="1">Leaves</tissue>
    </source>
</reference>
<comment type="caution">
    <text evidence="1">The sequence shown here is derived from an EMBL/GenBank/DDBJ whole genome shotgun (WGS) entry which is preliminary data.</text>
</comment>
<accession>A0AAN9QKD5</accession>
<keyword evidence="2" id="KW-1185">Reference proteome</keyword>
<gene>
    <name evidence="1" type="ORF">VNO77_19315</name>
</gene>
<protein>
    <submittedName>
        <fullName evidence="1">Uncharacterized protein</fullName>
    </submittedName>
</protein>
<evidence type="ECO:0000313" key="2">
    <source>
        <dbReference type="Proteomes" id="UP001367508"/>
    </source>
</evidence>